<keyword evidence="2" id="KW-1133">Transmembrane helix</keyword>
<dbReference type="InterPro" id="IPR024164">
    <property type="entry name" value="KinB-signalling_activ"/>
</dbReference>
<evidence type="ECO:0000256" key="1">
    <source>
        <dbReference type="SAM" id="MobiDB-lite"/>
    </source>
</evidence>
<evidence type="ECO:0000313" key="4">
    <source>
        <dbReference type="Proteomes" id="UP000321816"/>
    </source>
</evidence>
<keyword evidence="2" id="KW-0812">Transmembrane</keyword>
<dbReference type="AlphaFoldDB" id="A0A5C7F3Q0"/>
<dbReference type="KEGG" id="ahal:FTX54_001860"/>
<feature type="transmembrane region" description="Helical" evidence="2">
    <location>
        <begin position="113"/>
        <end position="131"/>
    </location>
</feature>
<evidence type="ECO:0000256" key="2">
    <source>
        <dbReference type="SAM" id="Phobius"/>
    </source>
</evidence>
<feature type="compositionally biased region" description="Basic residues" evidence="1">
    <location>
        <begin position="209"/>
        <end position="228"/>
    </location>
</feature>
<dbReference type="SMART" id="SM01251">
    <property type="entry name" value="KbaA"/>
    <property type="match status" value="1"/>
</dbReference>
<keyword evidence="4" id="KW-1185">Reference proteome</keyword>
<dbReference type="Pfam" id="PF14089">
    <property type="entry name" value="KbaA"/>
    <property type="match status" value="1"/>
</dbReference>
<feature type="transmembrane region" description="Helical" evidence="2">
    <location>
        <begin position="169"/>
        <end position="188"/>
    </location>
</feature>
<feature type="region of interest" description="Disordered" evidence="1">
    <location>
        <begin position="197"/>
        <end position="228"/>
    </location>
</feature>
<dbReference type="OrthoDB" id="2374256at2"/>
<feature type="transmembrane region" description="Helical" evidence="2">
    <location>
        <begin position="7"/>
        <end position="28"/>
    </location>
</feature>
<dbReference type="PIRSF" id="PIRSF029886">
    <property type="entry name" value="KBAA"/>
    <property type="match status" value="1"/>
</dbReference>
<proteinExistence type="predicted"/>
<feature type="transmembrane region" description="Helical" evidence="2">
    <location>
        <begin position="40"/>
        <end position="67"/>
    </location>
</feature>
<feature type="transmembrane region" description="Helical" evidence="2">
    <location>
        <begin position="88"/>
        <end position="107"/>
    </location>
</feature>
<accession>A0A5C7F3Q0</accession>
<gene>
    <name evidence="3" type="ORF">FTX54_001860</name>
</gene>
<sequence>MNTRKVVFLFNSTLLLGTTFGFLMGFFLDWQTHINDLADFNIGGIAMIAITAGIWTVIAQMGFFAYLTIHRFGLGVFKSASLWNKVQIVIIVFALFDLMFFRYVAFAGEGETILGYAVLPLLLLAFAWIVATIKARDTNRTAFVPALFFMVVVTMIEWVPALTENDTTFLINAIVPLLVANTWQILVLHRLHAQPNGRQPTVEQDQTRDKKKTANGQQKKKKKKKKKN</sequence>
<dbReference type="Proteomes" id="UP000321816">
    <property type="component" value="Chromosome"/>
</dbReference>
<dbReference type="EMBL" id="CP144914">
    <property type="protein sequence ID" value="WWD80340.1"/>
    <property type="molecule type" value="Genomic_DNA"/>
</dbReference>
<feature type="transmembrane region" description="Helical" evidence="2">
    <location>
        <begin position="143"/>
        <end position="163"/>
    </location>
</feature>
<protein>
    <submittedName>
        <fullName evidence="3">KinB-signaling pathway activation protein</fullName>
    </submittedName>
</protein>
<dbReference type="GO" id="GO:0045881">
    <property type="term" value="P:positive regulation of sporulation resulting in formation of a cellular spore"/>
    <property type="evidence" value="ECO:0007669"/>
    <property type="project" value="InterPro"/>
</dbReference>
<organism evidence="3 4">
    <name type="scientific">Alkalicoccus halolimnae</name>
    <dbReference type="NCBI Taxonomy" id="1667239"/>
    <lineage>
        <taxon>Bacteria</taxon>
        <taxon>Bacillati</taxon>
        <taxon>Bacillota</taxon>
        <taxon>Bacilli</taxon>
        <taxon>Bacillales</taxon>
        <taxon>Bacillaceae</taxon>
        <taxon>Alkalicoccus</taxon>
    </lineage>
</organism>
<keyword evidence="2" id="KW-0472">Membrane</keyword>
<name>A0A5C7F3Q0_9BACI</name>
<evidence type="ECO:0000313" key="3">
    <source>
        <dbReference type="EMBL" id="WWD80340.1"/>
    </source>
</evidence>
<reference evidence="3 4" key="1">
    <citation type="submission" date="2024-01" db="EMBL/GenBank/DDBJ databases">
        <title>Complete Genome Sequence of Alkalicoccus halolimnae BZ-SZ-XJ29T, a Moderately Halophilic Bacterium Isolated from a Salt Lake.</title>
        <authorList>
            <person name="Zhao B."/>
        </authorList>
    </citation>
    <scope>NUCLEOTIDE SEQUENCE [LARGE SCALE GENOMIC DNA]</scope>
    <source>
        <strain evidence="3 4">BZ-SZ-XJ29</strain>
    </source>
</reference>
<dbReference type="RefSeq" id="WP_147803823.1">
    <property type="nucleotide sequence ID" value="NZ_CP144914.1"/>
</dbReference>